<dbReference type="KEGG" id="ala:BFG52_13585"/>
<dbReference type="EMBL" id="CP016895">
    <property type="protein sequence ID" value="AOA59284.1"/>
    <property type="molecule type" value="Genomic_DNA"/>
</dbReference>
<organism evidence="1 2">
    <name type="scientific">Acinetobacter larvae</name>
    <dbReference type="NCBI Taxonomy" id="1789224"/>
    <lineage>
        <taxon>Bacteria</taxon>
        <taxon>Pseudomonadati</taxon>
        <taxon>Pseudomonadota</taxon>
        <taxon>Gammaproteobacteria</taxon>
        <taxon>Moraxellales</taxon>
        <taxon>Moraxellaceae</taxon>
        <taxon>Acinetobacter</taxon>
    </lineage>
</organism>
<dbReference type="InterPro" id="IPR016776">
    <property type="entry name" value="ApeP-like_dehydratase"/>
</dbReference>
<dbReference type="OrthoDB" id="9800188at2"/>
<keyword evidence="2" id="KW-1185">Reference proteome</keyword>
<dbReference type="STRING" id="1789224.BFG52_13585"/>
<evidence type="ECO:0000313" key="2">
    <source>
        <dbReference type="Proteomes" id="UP000093391"/>
    </source>
</evidence>
<proteinExistence type="predicted"/>
<dbReference type="PIRSF" id="PIRSF020565">
    <property type="entry name" value="3Ho_Ac_ACP_DH_prd"/>
    <property type="match status" value="1"/>
</dbReference>
<protein>
    <submittedName>
        <fullName evidence="1">3-hydroxylacyl-ACP dehydratase</fullName>
    </submittedName>
</protein>
<dbReference type="AlphaFoldDB" id="A0A1B2M269"/>
<accession>A0A1B2M269</accession>
<dbReference type="Proteomes" id="UP000093391">
    <property type="component" value="Chromosome"/>
</dbReference>
<gene>
    <name evidence="1" type="ORF">BFG52_13585</name>
</gene>
<dbReference type="Pfam" id="PF22817">
    <property type="entry name" value="ApeP-like"/>
    <property type="match status" value="1"/>
</dbReference>
<dbReference type="RefSeq" id="WP_067557335.1">
    <property type="nucleotide sequence ID" value="NZ_CP016895.1"/>
</dbReference>
<name>A0A1B2M269_9GAMM</name>
<dbReference type="SUPFAM" id="SSF54637">
    <property type="entry name" value="Thioesterase/thiol ester dehydrase-isomerase"/>
    <property type="match status" value="1"/>
</dbReference>
<reference evidence="1 2" key="1">
    <citation type="submission" date="2016-08" db="EMBL/GenBank/DDBJ databases">
        <authorList>
            <person name="Seilhamer J.J."/>
        </authorList>
    </citation>
    <scope>NUCLEOTIDE SEQUENCE [LARGE SCALE GENOMIC DNA]</scope>
    <source>
        <strain evidence="1 2">BRTC-1</strain>
    </source>
</reference>
<sequence length="146" mass="16314">MISLPYPALDLIPHQAPMVFVDQITAFDAQSIETSLKIRPDLLFCEQVGLPTWVSIEIMAQTISCYAGLQGAKQQQAPKIGFLLGSRKLQLPCAYFALGETLQIRAEQQFVHEGLGQFQCEIFYRQHVLSAVLSVYEPSDAERAKL</sequence>
<dbReference type="InterPro" id="IPR029069">
    <property type="entry name" value="HotDog_dom_sf"/>
</dbReference>
<evidence type="ECO:0000313" key="1">
    <source>
        <dbReference type="EMBL" id="AOA59284.1"/>
    </source>
</evidence>
<dbReference type="Gene3D" id="3.10.129.10">
    <property type="entry name" value="Hotdog Thioesterase"/>
    <property type="match status" value="1"/>
</dbReference>